<comment type="subcellular location">
    <subcellularLocation>
        <location evidence="1">Nucleus</location>
    </subcellularLocation>
</comment>
<dbReference type="SUPFAM" id="SSF57701">
    <property type="entry name" value="Zn2/Cys6 DNA-binding domain"/>
    <property type="match status" value="1"/>
</dbReference>
<dbReference type="Gene3D" id="4.10.240.10">
    <property type="entry name" value="Zn(2)-C6 fungal-type DNA-binding domain"/>
    <property type="match status" value="1"/>
</dbReference>
<sequence>MPVDNTKPPISRRPQRKITEEELKDIEIKRLRGELSCAECRRLKLRCDKKVPCGSCVRRGCESICPCGILSAGQGTRFILADTEQLHHKIAEMSHRIRQLEDGLAILQATVSSERHPLLSDELIKIKFGAETLTKAEMKAEMKTEETEKQSIDALGTLTLDDTGETKYFGRSAGSETLLMAGEEWDTPSSEDDEDLQEPFPPELDRLANLFPFTTKQRTNTALLELLESHLPSYERAWTLGESYLAHGAYFFRPAKRDEVFEVLLPTVYNNANARQQRASAADSPGSNEDGQDASGEDVPMEPGAPHALAMLFMLFALGALLDLNNPPYNQEAERYYALGRGALSLRSVFDGPQVTTVQAVGLMATYHSLAGKKYSRDSAWGLMSLAAKLAQSVSSIFSIFMIHQGTNRMLLRGIIRPASDLSLDWFRS</sequence>
<dbReference type="PROSITE" id="PS50048">
    <property type="entry name" value="ZN2_CY6_FUNGAL_2"/>
    <property type="match status" value="1"/>
</dbReference>
<dbReference type="PANTHER" id="PTHR31001:SF56">
    <property type="entry name" value="ZN(2)-C6 FUNGAL-TYPE DOMAIN-CONTAINING PROTEIN"/>
    <property type="match status" value="1"/>
</dbReference>
<dbReference type="EMBL" id="JASNQZ010000008">
    <property type="protein sequence ID" value="KAL0954268.1"/>
    <property type="molecule type" value="Genomic_DNA"/>
</dbReference>
<dbReference type="CDD" id="cd12148">
    <property type="entry name" value="fungal_TF_MHR"/>
    <property type="match status" value="1"/>
</dbReference>
<dbReference type="PANTHER" id="PTHR31001">
    <property type="entry name" value="UNCHARACTERIZED TRANSCRIPTIONAL REGULATORY PROTEIN"/>
    <property type="match status" value="1"/>
</dbReference>
<organism evidence="5 6">
    <name type="scientific">Hohenbuehelia grisea</name>
    <dbReference type="NCBI Taxonomy" id="104357"/>
    <lineage>
        <taxon>Eukaryota</taxon>
        <taxon>Fungi</taxon>
        <taxon>Dikarya</taxon>
        <taxon>Basidiomycota</taxon>
        <taxon>Agaricomycotina</taxon>
        <taxon>Agaricomycetes</taxon>
        <taxon>Agaricomycetidae</taxon>
        <taxon>Agaricales</taxon>
        <taxon>Pleurotineae</taxon>
        <taxon>Pleurotaceae</taxon>
        <taxon>Hohenbuehelia</taxon>
    </lineage>
</organism>
<comment type="caution">
    <text evidence="5">The sequence shown here is derived from an EMBL/GenBank/DDBJ whole genome shotgun (WGS) entry which is preliminary data.</text>
</comment>
<feature type="compositionally biased region" description="Acidic residues" evidence="3">
    <location>
        <begin position="290"/>
        <end position="300"/>
    </location>
</feature>
<evidence type="ECO:0000259" key="4">
    <source>
        <dbReference type="PROSITE" id="PS50048"/>
    </source>
</evidence>
<evidence type="ECO:0000313" key="6">
    <source>
        <dbReference type="Proteomes" id="UP001556367"/>
    </source>
</evidence>
<dbReference type="InterPro" id="IPR036864">
    <property type="entry name" value="Zn2-C6_fun-type_DNA-bd_sf"/>
</dbReference>
<gene>
    <name evidence="5" type="ORF">HGRIS_005396</name>
</gene>
<dbReference type="PROSITE" id="PS00463">
    <property type="entry name" value="ZN2_CY6_FUNGAL_1"/>
    <property type="match status" value="1"/>
</dbReference>
<keyword evidence="6" id="KW-1185">Reference proteome</keyword>
<feature type="domain" description="Zn(2)-C6 fungal-type" evidence="4">
    <location>
        <begin position="36"/>
        <end position="65"/>
    </location>
</feature>
<evidence type="ECO:0000256" key="1">
    <source>
        <dbReference type="ARBA" id="ARBA00004123"/>
    </source>
</evidence>
<feature type="region of interest" description="Disordered" evidence="3">
    <location>
        <begin position="275"/>
        <end position="301"/>
    </location>
</feature>
<dbReference type="CDD" id="cd00067">
    <property type="entry name" value="GAL4"/>
    <property type="match status" value="1"/>
</dbReference>
<evidence type="ECO:0000256" key="2">
    <source>
        <dbReference type="ARBA" id="ARBA00023242"/>
    </source>
</evidence>
<evidence type="ECO:0000256" key="3">
    <source>
        <dbReference type="SAM" id="MobiDB-lite"/>
    </source>
</evidence>
<protein>
    <recommendedName>
        <fullName evidence="4">Zn(2)-C6 fungal-type domain-containing protein</fullName>
    </recommendedName>
</protein>
<proteinExistence type="predicted"/>
<dbReference type="InterPro" id="IPR050613">
    <property type="entry name" value="Sec_Metabolite_Reg"/>
</dbReference>
<dbReference type="Pfam" id="PF00172">
    <property type="entry name" value="Zn_clus"/>
    <property type="match status" value="1"/>
</dbReference>
<dbReference type="InterPro" id="IPR001138">
    <property type="entry name" value="Zn2Cys6_DnaBD"/>
</dbReference>
<evidence type="ECO:0000313" key="5">
    <source>
        <dbReference type="EMBL" id="KAL0954268.1"/>
    </source>
</evidence>
<accession>A0ABR3JFT2</accession>
<name>A0ABR3JFT2_9AGAR</name>
<dbReference type="Proteomes" id="UP001556367">
    <property type="component" value="Unassembled WGS sequence"/>
</dbReference>
<keyword evidence="2" id="KW-0539">Nucleus</keyword>
<reference evidence="6" key="1">
    <citation type="submission" date="2024-06" db="EMBL/GenBank/DDBJ databases">
        <title>Multi-omics analyses provide insights into the biosynthesis of the anticancer antibiotic pleurotin in Hohenbuehelia grisea.</title>
        <authorList>
            <person name="Weaver J.A."/>
            <person name="Alberti F."/>
        </authorList>
    </citation>
    <scope>NUCLEOTIDE SEQUENCE [LARGE SCALE GENOMIC DNA]</scope>
    <source>
        <strain evidence="6">T-177</strain>
    </source>
</reference>